<name>A0AAF1C345_9CHRO</name>
<dbReference type="EMBL" id="CP138348">
    <property type="protein sequence ID" value="WPF89393.1"/>
    <property type="molecule type" value="Genomic_DNA"/>
</dbReference>
<proteinExistence type="predicted"/>
<accession>A0AAF1C345</accession>
<dbReference type="RefSeq" id="WP_015219657.1">
    <property type="nucleotide sequence ID" value="NZ_CP138348.1"/>
</dbReference>
<organism evidence="1">
    <name type="scientific">Cyanobacterium aponinum AL20115</name>
    <dbReference type="NCBI Taxonomy" id="3090662"/>
    <lineage>
        <taxon>Bacteria</taxon>
        <taxon>Bacillati</taxon>
        <taxon>Cyanobacteriota</taxon>
        <taxon>Cyanophyceae</taxon>
        <taxon>Oscillatoriophycideae</taxon>
        <taxon>Chroococcales</taxon>
        <taxon>Geminocystaceae</taxon>
        <taxon>Cyanobacterium</taxon>
    </lineage>
</organism>
<gene>
    <name evidence="1" type="ORF">SAY89_03700</name>
</gene>
<reference evidence="1" key="1">
    <citation type="submission" date="2023-11" db="EMBL/GenBank/DDBJ databases">
        <title>Genome sequence of Cyanobacterium aponinum BCRC AL20115.</title>
        <authorList>
            <person name="Chang H.-Y."/>
            <person name="Lin K.-M."/>
            <person name="Hsueh H.-T."/>
            <person name="Chu H.-A."/>
            <person name="Kuo C.-H."/>
        </authorList>
    </citation>
    <scope>NUCLEOTIDE SEQUENCE</scope>
    <source>
        <strain evidence="1">AL20115</strain>
    </source>
</reference>
<sequence length="50" mass="5825">MISQKTLENARQAHRTNLIKSLERRIEVAKAKGQIALVEQLEAEKLYYLK</sequence>
<evidence type="ECO:0000313" key="1">
    <source>
        <dbReference type="EMBL" id="WPF89393.1"/>
    </source>
</evidence>
<protein>
    <submittedName>
        <fullName evidence="1">Uncharacterized protein</fullName>
    </submittedName>
</protein>
<dbReference type="AlphaFoldDB" id="A0AAF1C345"/>